<gene>
    <name evidence="2" type="ORF">HNE05_08960</name>
</gene>
<reference evidence="2" key="1">
    <citation type="submission" date="2020-07" db="EMBL/GenBank/DDBJ databases">
        <title>Nitrate ammonifying Pseudomonas campi sp. nov. isolated from German agricultural grassland.</title>
        <authorList>
            <person name="Timsy T."/>
            <person name="Ulrich A."/>
            <person name="Spanner T."/>
            <person name="Foesel B."/>
            <person name="Kolb S."/>
            <person name="Horn M.A."/>
            <person name="Behrendt U."/>
        </authorList>
    </citation>
    <scope>NUCLEOTIDE SEQUENCE</scope>
    <source>
        <strain evidence="2">S1-A32-2</strain>
    </source>
</reference>
<evidence type="ECO:0000313" key="2">
    <source>
        <dbReference type="EMBL" id="QKE63487.1"/>
    </source>
</evidence>
<keyword evidence="3" id="KW-1185">Reference proteome</keyword>
<dbReference type="InterPro" id="IPR035242">
    <property type="entry name" value="DUF5329"/>
</dbReference>
<accession>A0A6M8FF63</accession>
<protein>
    <submittedName>
        <fullName evidence="2">DUF5329 domain-containing protein</fullName>
    </submittedName>
</protein>
<organism evidence="2 3">
    <name type="scientific">Aquipseudomonas campi</name>
    <dbReference type="NCBI Taxonomy" id="2731681"/>
    <lineage>
        <taxon>Bacteria</taxon>
        <taxon>Pseudomonadati</taxon>
        <taxon>Pseudomonadota</taxon>
        <taxon>Gammaproteobacteria</taxon>
        <taxon>Pseudomonadales</taxon>
        <taxon>Pseudomonadaceae</taxon>
        <taxon>Aquipseudomonas</taxon>
    </lineage>
</organism>
<evidence type="ECO:0000313" key="3">
    <source>
        <dbReference type="Proteomes" id="UP000501379"/>
    </source>
</evidence>
<dbReference type="Proteomes" id="UP000501379">
    <property type="component" value="Chromosome"/>
</dbReference>
<name>A0A6M8FF63_9GAMM</name>
<dbReference type="AlphaFoldDB" id="A0A6M8FF63"/>
<proteinExistence type="predicted"/>
<dbReference type="EMBL" id="CP053697">
    <property type="protein sequence ID" value="QKE63487.1"/>
    <property type="molecule type" value="Genomic_DNA"/>
</dbReference>
<sequence length="125" mass="13706">MPRMKYLRNIALASSCLLVLGNAEAALNAQGQQEVAELLGFVESSGCTFIRNGNEHAPADARVHLQKKLDYLNDKGLVDSAEDFIARAATESSFSGTPYQVDCQGKKQPSADWLNSELQRLRAKH</sequence>
<dbReference type="KEGG" id="pcam:HNE05_08960"/>
<evidence type="ECO:0000256" key="1">
    <source>
        <dbReference type="SAM" id="SignalP"/>
    </source>
</evidence>
<keyword evidence="1" id="KW-0732">Signal</keyword>
<feature type="chain" id="PRO_5026885061" evidence="1">
    <location>
        <begin position="26"/>
        <end position="125"/>
    </location>
</feature>
<feature type="signal peptide" evidence="1">
    <location>
        <begin position="1"/>
        <end position="25"/>
    </location>
</feature>
<dbReference type="Pfam" id="PF17263">
    <property type="entry name" value="DUF5329"/>
    <property type="match status" value="1"/>
</dbReference>